<keyword evidence="2 3" id="KW-0732">Signal</keyword>
<dbReference type="PANTHER" id="PTHR33227">
    <property type="entry name" value="STIGMA-SPECIFIC STIG1-LIKE PROTEIN 3"/>
    <property type="match status" value="1"/>
</dbReference>
<evidence type="ECO:0000256" key="1">
    <source>
        <dbReference type="ARBA" id="ARBA00006010"/>
    </source>
</evidence>
<comment type="caution">
    <text evidence="4">The sequence shown here is derived from an EMBL/GenBank/DDBJ whole genome shotgun (WGS) entry which is preliminary data.</text>
</comment>
<name>A0A8T0J915_CERPU</name>
<evidence type="ECO:0000313" key="5">
    <source>
        <dbReference type="Proteomes" id="UP000822688"/>
    </source>
</evidence>
<feature type="signal peptide" evidence="3">
    <location>
        <begin position="1"/>
        <end position="24"/>
    </location>
</feature>
<dbReference type="EMBL" id="CM026421">
    <property type="protein sequence ID" value="KAG0591338.1"/>
    <property type="molecule type" value="Genomic_DNA"/>
</dbReference>
<protein>
    <recommendedName>
        <fullName evidence="6">Stigma-specific STIG1-like protein 1</fullName>
    </recommendedName>
</protein>
<evidence type="ECO:0000256" key="3">
    <source>
        <dbReference type="SAM" id="SignalP"/>
    </source>
</evidence>
<dbReference type="InterPro" id="IPR006969">
    <property type="entry name" value="Stig-like"/>
</dbReference>
<evidence type="ECO:0000256" key="2">
    <source>
        <dbReference type="ARBA" id="ARBA00022729"/>
    </source>
</evidence>
<dbReference type="Proteomes" id="UP000822688">
    <property type="component" value="Chromosome 1"/>
</dbReference>
<evidence type="ECO:0008006" key="6">
    <source>
        <dbReference type="Google" id="ProtNLM"/>
    </source>
</evidence>
<feature type="chain" id="PRO_5035736094" description="Stigma-specific STIG1-like protein 1" evidence="3">
    <location>
        <begin position="25"/>
        <end position="169"/>
    </location>
</feature>
<accession>A0A8T0J915</accession>
<comment type="similarity">
    <text evidence="1">Belongs to the STIG1 family.</text>
</comment>
<reference evidence="4" key="1">
    <citation type="submission" date="2020-06" db="EMBL/GenBank/DDBJ databases">
        <title>WGS assembly of Ceratodon purpureus strain R40.</title>
        <authorList>
            <person name="Carey S.B."/>
            <person name="Jenkins J."/>
            <person name="Shu S."/>
            <person name="Lovell J.T."/>
            <person name="Sreedasyam A."/>
            <person name="Maumus F."/>
            <person name="Tiley G.P."/>
            <person name="Fernandez-Pozo N."/>
            <person name="Barry K."/>
            <person name="Chen C."/>
            <person name="Wang M."/>
            <person name="Lipzen A."/>
            <person name="Daum C."/>
            <person name="Saski C.A."/>
            <person name="Payton A.C."/>
            <person name="Mcbreen J.C."/>
            <person name="Conrad R.E."/>
            <person name="Kollar L.M."/>
            <person name="Olsson S."/>
            <person name="Huttunen S."/>
            <person name="Landis J.B."/>
            <person name="Wickett N.J."/>
            <person name="Johnson M.G."/>
            <person name="Rensing S.A."/>
            <person name="Grimwood J."/>
            <person name="Schmutz J."/>
            <person name="Mcdaniel S.F."/>
        </authorList>
    </citation>
    <scope>NUCLEOTIDE SEQUENCE</scope>
    <source>
        <strain evidence="4">R40</strain>
    </source>
</reference>
<dbReference type="Pfam" id="PF04885">
    <property type="entry name" value="Stig1"/>
    <property type="match status" value="1"/>
</dbReference>
<organism evidence="4 5">
    <name type="scientific">Ceratodon purpureus</name>
    <name type="common">Fire moss</name>
    <name type="synonym">Dicranum purpureum</name>
    <dbReference type="NCBI Taxonomy" id="3225"/>
    <lineage>
        <taxon>Eukaryota</taxon>
        <taxon>Viridiplantae</taxon>
        <taxon>Streptophyta</taxon>
        <taxon>Embryophyta</taxon>
        <taxon>Bryophyta</taxon>
        <taxon>Bryophytina</taxon>
        <taxon>Bryopsida</taxon>
        <taxon>Dicranidae</taxon>
        <taxon>Pseudoditrichales</taxon>
        <taxon>Ditrichaceae</taxon>
        <taxon>Ceratodon</taxon>
    </lineage>
</organism>
<dbReference type="AlphaFoldDB" id="A0A8T0J915"/>
<dbReference type="PANTHER" id="PTHR33227:SF48">
    <property type="entry name" value="STIGMA-SPECIFIC STIG1-LIKE PROTEIN 4"/>
    <property type="match status" value="1"/>
</dbReference>
<evidence type="ECO:0000313" key="4">
    <source>
        <dbReference type="EMBL" id="KAG0591338.1"/>
    </source>
</evidence>
<proteinExistence type="inferred from homology"/>
<gene>
    <name evidence="4" type="ORF">KC19_1G168100</name>
</gene>
<keyword evidence="5" id="KW-1185">Reference proteome</keyword>
<sequence length="169" mass="18859">MNTVPKVWLLLVVISALWLVSVSATDSDELDFEDKLDTTPWISTRQPGRFLLQNGGRNPQRRNWCGGGRAPNFACRLILPWPEFRNPQCCWTRNNNRRCFDVGADNDLRCGSCTRSCRPSGRKCCGGVCVDLLSDRNNCGRCGNRCRGRVRCQNGICGYNGGPRGDGDD</sequence>